<feature type="domain" description="DNA mismatch repair proteins mutS family" evidence="11">
    <location>
        <begin position="704"/>
        <end position="720"/>
    </location>
</feature>
<dbReference type="GO" id="GO:0140664">
    <property type="term" value="F:ATP-dependent DNA damage sensor activity"/>
    <property type="evidence" value="ECO:0007669"/>
    <property type="project" value="InterPro"/>
</dbReference>
<evidence type="ECO:0000313" key="13">
    <source>
        <dbReference type="Proteomes" id="UP000095185"/>
    </source>
</evidence>
<dbReference type="Pfam" id="PF05190">
    <property type="entry name" value="MutS_IV"/>
    <property type="match status" value="1"/>
</dbReference>
<dbReference type="SUPFAM" id="SSF48334">
    <property type="entry name" value="DNA repair protein MutS, domain III"/>
    <property type="match status" value="1"/>
</dbReference>
<dbReference type="GO" id="GO:0006298">
    <property type="term" value="P:mismatch repair"/>
    <property type="evidence" value="ECO:0007669"/>
    <property type="project" value="UniProtKB-UniRule"/>
</dbReference>
<dbReference type="InterPro" id="IPR007696">
    <property type="entry name" value="DNA_mismatch_repair_MutS_core"/>
</dbReference>
<dbReference type="Pfam" id="PF05188">
    <property type="entry name" value="MutS_II"/>
    <property type="match status" value="1"/>
</dbReference>
<dbReference type="InterPro" id="IPR027417">
    <property type="entry name" value="P-loop_NTPase"/>
</dbReference>
<dbReference type="HAMAP" id="MF_00096">
    <property type="entry name" value="MutS"/>
    <property type="match status" value="1"/>
</dbReference>
<dbReference type="Gene3D" id="3.40.50.300">
    <property type="entry name" value="P-loop containing nucleotide triphosphate hydrolases"/>
    <property type="match status" value="1"/>
</dbReference>
<dbReference type="InterPro" id="IPR016151">
    <property type="entry name" value="DNA_mismatch_repair_MutS_N"/>
</dbReference>
<dbReference type="OrthoDB" id="9802448at2"/>
<dbReference type="STRING" id="274537.BIU88_03170"/>
<keyword evidence="3 9" id="KW-0547">Nucleotide-binding</keyword>
<organism evidence="12 13">
    <name type="scientific">Chlorobaculum limnaeum</name>
    <dbReference type="NCBI Taxonomy" id="274537"/>
    <lineage>
        <taxon>Bacteria</taxon>
        <taxon>Pseudomonadati</taxon>
        <taxon>Chlorobiota</taxon>
        <taxon>Chlorobiia</taxon>
        <taxon>Chlorobiales</taxon>
        <taxon>Chlorobiaceae</taxon>
        <taxon>Chlorobaculum</taxon>
    </lineage>
</organism>
<dbReference type="PIRSF" id="PIRSF037677">
    <property type="entry name" value="DNA_mis_repair_Msh6"/>
    <property type="match status" value="1"/>
</dbReference>
<dbReference type="SUPFAM" id="SSF53150">
    <property type="entry name" value="DNA repair protein MutS, domain II"/>
    <property type="match status" value="1"/>
</dbReference>
<feature type="binding site" evidence="9">
    <location>
        <begin position="630"/>
        <end position="637"/>
    </location>
    <ligand>
        <name>ATP</name>
        <dbReference type="ChEBI" id="CHEBI:30616"/>
    </ligand>
</feature>
<keyword evidence="6 9" id="KW-0238">DNA-binding</keyword>
<dbReference type="GO" id="GO:0030983">
    <property type="term" value="F:mismatched DNA binding"/>
    <property type="evidence" value="ECO:0007669"/>
    <property type="project" value="InterPro"/>
</dbReference>
<dbReference type="InterPro" id="IPR036187">
    <property type="entry name" value="DNA_mismatch_repair_MutS_sf"/>
</dbReference>
<dbReference type="NCBIfam" id="TIGR01070">
    <property type="entry name" value="mutS1"/>
    <property type="match status" value="1"/>
</dbReference>
<protein>
    <recommendedName>
        <fullName evidence="2 9">DNA mismatch repair protein MutS</fullName>
    </recommendedName>
</protein>
<evidence type="ECO:0000256" key="9">
    <source>
        <dbReference type="HAMAP-Rule" id="MF_00096"/>
    </source>
</evidence>
<dbReference type="Gene3D" id="1.10.1420.10">
    <property type="match status" value="2"/>
</dbReference>
<dbReference type="GO" id="GO:0003684">
    <property type="term" value="F:damaged DNA binding"/>
    <property type="evidence" value="ECO:0007669"/>
    <property type="project" value="UniProtKB-UniRule"/>
</dbReference>
<sequence>MAKEAQARNKEATPMMRQYLDVKERYPGYLLLFRVGDFYETFFDDAVAVSAALNIVLTRRSNGSSAEIPLAGFPHHASEGYIAKLVMKGFKVAVCDQVEDPALAKGIVRREITDIVTPDITYSDKILDDRHNNYLCAVAPVKRGREHLAGVAFVDVTTAEFRMTELPLGELKDFLQSLRPSEILISSRDKELRDSLAKNLFTGALFTVLDEWMFTDEQATRVLENHFKTHSLKGFGIEGYEAGRIAAGAILQYLEEAKQGSLKYLVRIGLVESGESMTLDIQTRRNLEIISSMQDGSLNGSLLEVLDRTRNPMGARLLRRWLLHPLRKLEPVVQRHDAVGELLELSEVREAIRGTLGGIIDLERALARIATSRAMPREVRQLGSSFALVPQLRELLAPCKAHRLRELAIRLEALPELVATIERALDPDATGAVRDGGYIRSGYHEELDELRAISSGARDRLLDIQQEERRKTSISTLKVQYNKVFGYYIEVSRANSDKVPEYYEKKQTLVNAERYTIPSLKEYEEKILTAEEKSLLLEHRLFQELCASVAEEAASIQTTAAALAELDCLACFASCADEYQYCRPAVNEGTELVITAGRHPVLERILGADEPYVSNDCRVGASQQLLIITGPNMAGKSSYLRQAGLIVLLAQIGSFVPAEKAEIGLVDRIFTRVGASDNLTSGESTFLVEMNEASSILNNATERSLLLLDEIGRGTSTFDGMSIAWSMCEFIHDQLRARTLFATHYHELAELESRFERIANFNATVVETADTVIFLRKIVRGASDNSYGIEVAKMAGMPPEVISRAKEILAGMERREVEVPVQRQTASPIMARQISLFEEEESRLRKAISGIDLNRLTPLDALMELKRLQEIALGKGAN</sequence>
<evidence type="ECO:0000256" key="6">
    <source>
        <dbReference type="ARBA" id="ARBA00023125"/>
    </source>
</evidence>
<name>A0A1D8CWG8_CHLLM</name>
<dbReference type="PROSITE" id="PS00486">
    <property type="entry name" value="DNA_MISMATCH_REPAIR_2"/>
    <property type="match status" value="1"/>
</dbReference>
<evidence type="ECO:0000259" key="11">
    <source>
        <dbReference type="PROSITE" id="PS00486"/>
    </source>
</evidence>
<dbReference type="FunFam" id="3.40.50.300:FF:000870">
    <property type="entry name" value="MutS protein homolog 4"/>
    <property type="match status" value="1"/>
</dbReference>
<dbReference type="EMBL" id="CP017305">
    <property type="protein sequence ID" value="AOS83230.1"/>
    <property type="molecule type" value="Genomic_DNA"/>
</dbReference>
<comment type="similarity">
    <text evidence="1 9 10">Belongs to the DNA mismatch repair MutS family.</text>
</comment>
<evidence type="ECO:0000256" key="7">
    <source>
        <dbReference type="ARBA" id="ARBA00023204"/>
    </source>
</evidence>
<dbReference type="Pfam" id="PF01624">
    <property type="entry name" value="MutS_I"/>
    <property type="match status" value="1"/>
</dbReference>
<dbReference type="SUPFAM" id="SSF55271">
    <property type="entry name" value="DNA repair protein MutS, domain I"/>
    <property type="match status" value="1"/>
</dbReference>
<dbReference type="InterPro" id="IPR045076">
    <property type="entry name" value="MutS"/>
</dbReference>
<dbReference type="Gene3D" id="3.40.1170.10">
    <property type="entry name" value="DNA repair protein MutS, domain I"/>
    <property type="match status" value="1"/>
</dbReference>
<evidence type="ECO:0000256" key="3">
    <source>
        <dbReference type="ARBA" id="ARBA00022741"/>
    </source>
</evidence>
<dbReference type="KEGG" id="clz:BIU88_03170"/>
<comment type="function">
    <text evidence="8 9">This protein is involved in the repair of mismatches in DNA. It is possible that it carries out the mismatch recognition step. This protein has a weak ATPase activity.</text>
</comment>
<accession>A0A1D8CWG8</accession>
<evidence type="ECO:0000256" key="1">
    <source>
        <dbReference type="ARBA" id="ARBA00006271"/>
    </source>
</evidence>
<dbReference type="Proteomes" id="UP000095185">
    <property type="component" value="Chromosome"/>
</dbReference>
<dbReference type="Pfam" id="PF00488">
    <property type="entry name" value="MutS_V"/>
    <property type="match status" value="1"/>
</dbReference>
<keyword evidence="5 9" id="KW-0067">ATP-binding</keyword>
<dbReference type="AlphaFoldDB" id="A0A1D8CWG8"/>
<dbReference type="NCBIfam" id="NF003810">
    <property type="entry name" value="PRK05399.1"/>
    <property type="match status" value="1"/>
</dbReference>
<gene>
    <name evidence="9" type="primary">mutS</name>
    <name evidence="12" type="ORF">BIU88_03170</name>
</gene>
<keyword evidence="4 9" id="KW-0227">DNA damage</keyword>
<dbReference type="Pfam" id="PF05192">
    <property type="entry name" value="MutS_III"/>
    <property type="match status" value="1"/>
</dbReference>
<evidence type="ECO:0000256" key="5">
    <source>
        <dbReference type="ARBA" id="ARBA00022840"/>
    </source>
</evidence>
<dbReference type="InterPro" id="IPR007860">
    <property type="entry name" value="DNA_mmatch_repair_MutS_con_dom"/>
</dbReference>
<dbReference type="GO" id="GO:0005524">
    <property type="term" value="F:ATP binding"/>
    <property type="evidence" value="ECO:0007669"/>
    <property type="project" value="UniProtKB-UniRule"/>
</dbReference>
<dbReference type="InterPro" id="IPR017261">
    <property type="entry name" value="DNA_mismatch_repair_MutS/MSH"/>
</dbReference>
<dbReference type="InterPro" id="IPR000432">
    <property type="entry name" value="DNA_mismatch_repair_MutS_C"/>
</dbReference>
<dbReference type="SUPFAM" id="SSF52540">
    <property type="entry name" value="P-loop containing nucleoside triphosphate hydrolases"/>
    <property type="match status" value="1"/>
</dbReference>
<dbReference type="SMART" id="SM00534">
    <property type="entry name" value="MUTSac"/>
    <property type="match status" value="1"/>
</dbReference>
<dbReference type="InterPro" id="IPR036678">
    <property type="entry name" value="MutS_con_dom_sf"/>
</dbReference>
<keyword evidence="7 9" id="KW-0234">DNA repair</keyword>
<reference evidence="12" key="1">
    <citation type="submission" date="2016-09" db="EMBL/GenBank/DDBJ databases">
        <title>Genome sequence of Chlorobaculum limnaeum.</title>
        <authorList>
            <person name="Liu Z."/>
            <person name="Tank M."/>
            <person name="Bryant D.A."/>
        </authorList>
    </citation>
    <scope>NUCLEOTIDE SEQUENCE [LARGE SCALE GENOMIC DNA]</scope>
    <source>
        <strain evidence="12">DSM 1677</strain>
    </source>
</reference>
<dbReference type="GO" id="GO:0005829">
    <property type="term" value="C:cytosol"/>
    <property type="evidence" value="ECO:0007669"/>
    <property type="project" value="TreeGrafter"/>
</dbReference>
<evidence type="ECO:0000313" key="12">
    <source>
        <dbReference type="EMBL" id="AOS83230.1"/>
    </source>
</evidence>
<dbReference type="PANTHER" id="PTHR11361:SF34">
    <property type="entry name" value="DNA MISMATCH REPAIR PROTEIN MSH1, MITOCHONDRIAL"/>
    <property type="match status" value="1"/>
</dbReference>
<proteinExistence type="inferred from homology"/>
<dbReference type="Gene3D" id="3.30.420.110">
    <property type="entry name" value="MutS, connector domain"/>
    <property type="match status" value="1"/>
</dbReference>
<dbReference type="RefSeq" id="WP_069808954.1">
    <property type="nucleotide sequence ID" value="NZ_CP017305.1"/>
</dbReference>
<evidence type="ECO:0000256" key="10">
    <source>
        <dbReference type="RuleBase" id="RU003756"/>
    </source>
</evidence>
<dbReference type="SMART" id="SM00533">
    <property type="entry name" value="MUTSd"/>
    <property type="match status" value="1"/>
</dbReference>
<dbReference type="InterPro" id="IPR007695">
    <property type="entry name" value="DNA_mismatch_repair_MutS-lik_N"/>
</dbReference>
<evidence type="ECO:0000256" key="4">
    <source>
        <dbReference type="ARBA" id="ARBA00022763"/>
    </source>
</evidence>
<dbReference type="PANTHER" id="PTHR11361">
    <property type="entry name" value="DNA MISMATCH REPAIR PROTEIN MUTS FAMILY MEMBER"/>
    <property type="match status" value="1"/>
</dbReference>
<keyword evidence="13" id="KW-1185">Reference proteome</keyword>
<dbReference type="CDD" id="cd03284">
    <property type="entry name" value="ABC_MutS1"/>
    <property type="match status" value="1"/>
</dbReference>
<evidence type="ECO:0000256" key="8">
    <source>
        <dbReference type="ARBA" id="ARBA00024647"/>
    </source>
</evidence>
<dbReference type="InterPro" id="IPR007861">
    <property type="entry name" value="DNA_mismatch_repair_MutS_clamp"/>
</dbReference>
<evidence type="ECO:0000256" key="2">
    <source>
        <dbReference type="ARBA" id="ARBA00021982"/>
    </source>
</evidence>
<dbReference type="InterPro" id="IPR005748">
    <property type="entry name" value="DNA_mismatch_repair_MutS"/>
</dbReference>